<dbReference type="VEuPathDB" id="FungiDB:Z519_05476"/>
<dbReference type="PANTHER" id="PTHR10039:SF16">
    <property type="entry name" value="GPI INOSITOL-DEACYLASE"/>
    <property type="match status" value="1"/>
</dbReference>
<keyword evidence="5" id="KW-1185">Reference proteome</keyword>
<name>A0A0D2HTI8_CLAB1</name>
<dbReference type="SMART" id="SM00248">
    <property type="entry name" value="ANK"/>
    <property type="match status" value="2"/>
</dbReference>
<evidence type="ECO:0000256" key="1">
    <source>
        <dbReference type="ARBA" id="ARBA00022737"/>
    </source>
</evidence>
<dbReference type="EMBL" id="KN846986">
    <property type="protein sequence ID" value="KIW94160.1"/>
    <property type="molecule type" value="Genomic_DNA"/>
</dbReference>
<dbReference type="PROSITE" id="PS50297">
    <property type="entry name" value="ANK_REP_REGION"/>
    <property type="match status" value="1"/>
</dbReference>
<dbReference type="PANTHER" id="PTHR10039">
    <property type="entry name" value="AMELOGENIN"/>
    <property type="match status" value="1"/>
</dbReference>
<evidence type="ECO:0000313" key="4">
    <source>
        <dbReference type="EMBL" id="KIW94160.1"/>
    </source>
</evidence>
<dbReference type="Pfam" id="PF12796">
    <property type="entry name" value="Ank_2"/>
    <property type="match status" value="1"/>
</dbReference>
<dbReference type="Gene3D" id="1.25.40.20">
    <property type="entry name" value="Ankyrin repeat-containing domain"/>
    <property type="match status" value="1"/>
</dbReference>
<dbReference type="Proteomes" id="UP000053789">
    <property type="component" value="Unassembled WGS sequence"/>
</dbReference>
<dbReference type="Pfam" id="PF24883">
    <property type="entry name" value="NPHP3_N"/>
    <property type="match status" value="1"/>
</dbReference>
<dbReference type="InterPro" id="IPR036770">
    <property type="entry name" value="Ankyrin_rpt-contain_sf"/>
</dbReference>
<proteinExistence type="predicted"/>
<feature type="repeat" description="ANK" evidence="2">
    <location>
        <begin position="460"/>
        <end position="492"/>
    </location>
</feature>
<reference evidence="4" key="1">
    <citation type="submission" date="2015-01" db="EMBL/GenBank/DDBJ databases">
        <title>The Genome Sequence of Cladophialophora bantiana CBS 173.52.</title>
        <authorList>
            <consortium name="The Broad Institute Genomics Platform"/>
            <person name="Cuomo C."/>
            <person name="de Hoog S."/>
            <person name="Gorbushina A."/>
            <person name="Stielow B."/>
            <person name="Teixiera M."/>
            <person name="Abouelleil A."/>
            <person name="Chapman S.B."/>
            <person name="Priest M."/>
            <person name="Young S.K."/>
            <person name="Wortman J."/>
            <person name="Nusbaum C."/>
            <person name="Birren B."/>
        </authorList>
    </citation>
    <scope>NUCLEOTIDE SEQUENCE [LARGE SCALE GENOMIC DNA]</scope>
    <source>
        <strain evidence="4">CBS 173.52</strain>
    </source>
</reference>
<dbReference type="InterPro" id="IPR002110">
    <property type="entry name" value="Ankyrin_rpt"/>
</dbReference>
<organism evidence="4 5">
    <name type="scientific">Cladophialophora bantiana (strain ATCC 10958 / CBS 173.52 / CDC B-1940 / NIH 8579)</name>
    <name type="common">Xylohypha bantiana</name>
    <dbReference type="NCBI Taxonomy" id="1442370"/>
    <lineage>
        <taxon>Eukaryota</taxon>
        <taxon>Fungi</taxon>
        <taxon>Dikarya</taxon>
        <taxon>Ascomycota</taxon>
        <taxon>Pezizomycotina</taxon>
        <taxon>Eurotiomycetes</taxon>
        <taxon>Chaetothyriomycetidae</taxon>
        <taxon>Chaetothyriales</taxon>
        <taxon>Herpotrichiellaceae</taxon>
        <taxon>Cladophialophora</taxon>
    </lineage>
</organism>
<evidence type="ECO:0000313" key="5">
    <source>
        <dbReference type="Proteomes" id="UP000053789"/>
    </source>
</evidence>
<keyword evidence="2" id="KW-0040">ANK repeat</keyword>
<evidence type="ECO:0000256" key="2">
    <source>
        <dbReference type="PROSITE-ProRule" id="PRU00023"/>
    </source>
</evidence>
<dbReference type="RefSeq" id="XP_016620829.1">
    <property type="nucleotide sequence ID" value="XM_016763216.1"/>
</dbReference>
<sequence>MCQYELKTCNEKIEKYKEVRDWISDQEPEAIHYNIRFNSHLDRYPNCGKWVWDTDKFNNWSNGAAEFLWIKGPGKYYNISTMIVFVDVGSWNWENNLDHNRRLAYYYCSKDETSRNQYQNVLRALLVQAAYDPVSGTISQSVVYAFNENKKFLSFRKCKELIAGVLKDVKLRIMIDALDECDDPKELLKVLRNLAEIAPGRLELLVSSRHSIHVRERLDRVVEVDVQQLMPKAEMLTYIETEIKERKTDERLLKGKRPDLEDRLIVILNERANGMFRWVELQLSFFLKPKASVLRPETVEDYLNKLNKKTLTGEEELYAIYDAIFNLNSLNNSLERKHAMKIHQILIRSLVPVTMDMLVQAVTFDEVNCRDIDDVQPDYILQLTQDFMIETLRKTLELAHVSAMEYLQQCRDLDNSYHPHIATSKVETQVVDARIWNLVEIASEILPTQDQRDIELQTSEGQSLLHLAAQYNRVEIIELLRSKRADLEVEWMDETTLEVGVDSHSPDAARQLLNGGADPNHHTPLAIATVQRQKDLGPLLLSHGADPNCIDDSGFTPLALAQLISDWGIESLLLANGARPEKAAFAYVEI</sequence>
<dbReference type="SUPFAM" id="SSF48403">
    <property type="entry name" value="Ankyrin repeat"/>
    <property type="match status" value="1"/>
</dbReference>
<protein>
    <recommendedName>
        <fullName evidence="3">Nephrocystin 3-like N-terminal domain-containing protein</fullName>
    </recommendedName>
</protein>
<accession>A0A0D2HTI8</accession>
<feature type="repeat" description="ANK" evidence="2">
    <location>
        <begin position="520"/>
        <end position="552"/>
    </location>
</feature>
<dbReference type="PROSITE" id="PS50088">
    <property type="entry name" value="ANK_REPEAT"/>
    <property type="match status" value="2"/>
</dbReference>
<keyword evidence="1" id="KW-0677">Repeat</keyword>
<dbReference type="InterPro" id="IPR056884">
    <property type="entry name" value="NPHP3-like_N"/>
</dbReference>
<dbReference type="GeneID" id="27698404"/>
<feature type="domain" description="Nephrocystin 3-like N-terminal" evidence="3">
    <location>
        <begin position="47"/>
        <end position="209"/>
    </location>
</feature>
<dbReference type="AlphaFoldDB" id="A0A0D2HTI8"/>
<evidence type="ECO:0000259" key="3">
    <source>
        <dbReference type="Pfam" id="PF24883"/>
    </source>
</evidence>
<dbReference type="HOGENOM" id="CLU_462311_0_0_1"/>
<dbReference type="OrthoDB" id="1577640at2759"/>
<gene>
    <name evidence="4" type="ORF">Z519_05476</name>
</gene>